<sequence>MHTDTLVSRTAAIANDAGFSFAPKQWPLNLEQMRCLFEKLAEDDDYRALFMADLGAAFAQLPGAPAVPAGLVAGGCFRPNNLASKEALRGVRDRVVTIALAGNPMIPKMLEV</sequence>
<comment type="caution">
    <text evidence="1">The sequence shown here is derived from an EMBL/GenBank/DDBJ whole genome shotgun (WGS) entry which is preliminary data.</text>
</comment>
<accession>A0A7W8D7S5</accession>
<reference evidence="1 2" key="1">
    <citation type="submission" date="2020-08" db="EMBL/GenBank/DDBJ databases">
        <title>Genomic Encyclopedia of Type Strains, Phase IV (KMG-IV): sequencing the most valuable type-strain genomes for metagenomic binning, comparative biology and taxonomic classification.</title>
        <authorList>
            <person name="Goeker M."/>
        </authorList>
    </citation>
    <scope>NUCLEOTIDE SEQUENCE [LARGE SCALE GENOMIC DNA]</scope>
    <source>
        <strain evidence="1 2">DSM 24163</strain>
    </source>
</reference>
<dbReference type="EMBL" id="JACHHP010000002">
    <property type="protein sequence ID" value="MBB5207828.1"/>
    <property type="molecule type" value="Genomic_DNA"/>
</dbReference>
<evidence type="ECO:0000313" key="2">
    <source>
        <dbReference type="Proteomes" id="UP000521199"/>
    </source>
</evidence>
<proteinExistence type="predicted"/>
<dbReference type="Proteomes" id="UP000521199">
    <property type="component" value="Unassembled WGS sequence"/>
</dbReference>
<dbReference type="InterPro" id="IPR030976">
    <property type="entry name" value="Mod_pep_NH_fam"/>
</dbReference>
<organism evidence="1 2">
    <name type="scientific">Chiayiivirga flava</name>
    <dbReference type="NCBI Taxonomy" id="659595"/>
    <lineage>
        <taxon>Bacteria</taxon>
        <taxon>Pseudomonadati</taxon>
        <taxon>Pseudomonadota</taxon>
        <taxon>Gammaproteobacteria</taxon>
        <taxon>Lysobacterales</taxon>
        <taxon>Lysobacteraceae</taxon>
        <taxon>Chiayiivirga</taxon>
    </lineage>
</organism>
<dbReference type="AlphaFoldDB" id="A0A7W8D7S5"/>
<dbReference type="NCBIfam" id="TIGR04509">
    <property type="entry name" value="mod_pep_NH_fam"/>
    <property type="match status" value="1"/>
</dbReference>
<keyword evidence="2" id="KW-1185">Reference proteome</keyword>
<name>A0A7W8D7S5_9GAMM</name>
<evidence type="ECO:0000313" key="1">
    <source>
        <dbReference type="EMBL" id="MBB5207828.1"/>
    </source>
</evidence>
<dbReference type="RefSeq" id="WP_183960347.1">
    <property type="nucleotide sequence ID" value="NZ_JACHHP010000002.1"/>
</dbReference>
<gene>
    <name evidence="1" type="ORF">HNQ52_001357</name>
</gene>
<protein>
    <submittedName>
        <fullName evidence="1">Putative modified peptide</fullName>
    </submittedName>
</protein>